<keyword evidence="5" id="KW-1185">Reference proteome</keyword>
<evidence type="ECO:0000259" key="3">
    <source>
        <dbReference type="Pfam" id="PF20434"/>
    </source>
</evidence>
<dbReference type="AlphaFoldDB" id="A0A502CQ92"/>
<dbReference type="Proteomes" id="UP000317722">
    <property type="component" value="Unassembled WGS sequence"/>
</dbReference>
<dbReference type="OrthoDB" id="255603at2"/>
<name>A0A502CQ92_9MICO</name>
<reference evidence="4 5" key="1">
    <citation type="journal article" date="2019" name="Environ. Microbiol.">
        <title>Species interactions and distinct microbial communities in high Arctic permafrost affected cryosols are associated with the CH4 and CO2 gas fluxes.</title>
        <authorList>
            <person name="Altshuler I."/>
            <person name="Hamel J."/>
            <person name="Turney S."/>
            <person name="Magnuson E."/>
            <person name="Levesque R."/>
            <person name="Greer C."/>
            <person name="Whyte L.G."/>
        </authorList>
    </citation>
    <scope>NUCLEOTIDE SEQUENCE [LARGE SCALE GENOMIC DNA]</scope>
    <source>
        <strain evidence="4 5">S9.3A</strain>
    </source>
</reference>
<feature type="domain" description="BD-FAE-like" evidence="3">
    <location>
        <begin position="33"/>
        <end position="214"/>
    </location>
</feature>
<dbReference type="InterPro" id="IPR050300">
    <property type="entry name" value="GDXG_lipolytic_enzyme"/>
</dbReference>
<evidence type="ECO:0000256" key="2">
    <source>
        <dbReference type="SAM" id="MobiDB-lite"/>
    </source>
</evidence>
<evidence type="ECO:0000313" key="5">
    <source>
        <dbReference type="Proteomes" id="UP000317722"/>
    </source>
</evidence>
<dbReference type="GO" id="GO:0016787">
    <property type="term" value="F:hydrolase activity"/>
    <property type="evidence" value="ECO:0007669"/>
    <property type="project" value="UniProtKB-KW"/>
</dbReference>
<comment type="caution">
    <text evidence="4">The sequence shown here is derived from an EMBL/GenBank/DDBJ whole genome shotgun (WGS) entry which is preliminary data.</text>
</comment>
<dbReference type="RefSeq" id="WP_140742399.1">
    <property type="nucleotide sequence ID" value="NZ_RCZM01000005.1"/>
</dbReference>
<evidence type="ECO:0000256" key="1">
    <source>
        <dbReference type="ARBA" id="ARBA00022801"/>
    </source>
</evidence>
<proteinExistence type="predicted"/>
<evidence type="ECO:0000313" key="4">
    <source>
        <dbReference type="EMBL" id="TPG14983.1"/>
    </source>
</evidence>
<keyword evidence="1 4" id="KW-0378">Hydrolase</keyword>
<dbReference type="EMBL" id="RCZM01000005">
    <property type="protein sequence ID" value="TPG14983.1"/>
    <property type="molecule type" value="Genomic_DNA"/>
</dbReference>
<feature type="region of interest" description="Disordered" evidence="2">
    <location>
        <begin position="1"/>
        <end position="24"/>
    </location>
</feature>
<dbReference type="InterPro" id="IPR029058">
    <property type="entry name" value="AB_hydrolase_fold"/>
</dbReference>
<accession>A0A502CQ92</accession>
<dbReference type="PANTHER" id="PTHR48081">
    <property type="entry name" value="AB HYDROLASE SUPERFAMILY PROTEIN C4A8.06C"/>
    <property type="match status" value="1"/>
</dbReference>
<organism evidence="4 5">
    <name type="scientific">Pedococcus bigeumensis</name>
    <dbReference type="NCBI Taxonomy" id="433644"/>
    <lineage>
        <taxon>Bacteria</taxon>
        <taxon>Bacillati</taxon>
        <taxon>Actinomycetota</taxon>
        <taxon>Actinomycetes</taxon>
        <taxon>Micrococcales</taxon>
        <taxon>Intrasporangiaceae</taxon>
        <taxon>Pedococcus</taxon>
    </lineage>
</organism>
<dbReference type="Gene3D" id="3.40.50.1820">
    <property type="entry name" value="alpha/beta hydrolase"/>
    <property type="match status" value="1"/>
</dbReference>
<dbReference type="SUPFAM" id="SSF53474">
    <property type="entry name" value="alpha/beta-Hydrolases"/>
    <property type="match status" value="1"/>
</dbReference>
<sequence>MANDRDPSQVLDEVAAPPRRTTAYGEDPAQVYDVRLPDRVTRGLTVVVVHGGFWRPEYDRTHASRQAQAFADAGYPTAAVEYRRPGMPGGGWPGTADDVAAAITAVRRDPDLAAKPPVLVGHSAGGQLVAWAAAQPWAHGLRGVVSLAGVLDLGHGADTEVGGTAIADFLGGSPTDVPDAYAAADPARLAPGIPVLLVHAHDDDVVPFDQSQRYAAAHHGPNVRLTPVRSGGHYGLIDPENAAFAEVLAAVDLLAS</sequence>
<dbReference type="InterPro" id="IPR049492">
    <property type="entry name" value="BD-FAE-like_dom"/>
</dbReference>
<dbReference type="PANTHER" id="PTHR48081:SF33">
    <property type="entry name" value="KYNURENINE FORMAMIDASE"/>
    <property type="match status" value="1"/>
</dbReference>
<protein>
    <submittedName>
        <fullName evidence="4">Alpha/beta hydrolase</fullName>
    </submittedName>
</protein>
<dbReference type="Pfam" id="PF20434">
    <property type="entry name" value="BD-FAE"/>
    <property type="match status" value="1"/>
</dbReference>
<gene>
    <name evidence="4" type="ORF">EAH86_15745</name>
</gene>